<evidence type="ECO:0000313" key="13">
    <source>
        <dbReference type="Proteomes" id="UP000326924"/>
    </source>
</evidence>
<keyword evidence="3 10" id="KW-0349">Heme</keyword>
<evidence type="ECO:0000256" key="2">
    <source>
        <dbReference type="ARBA" id="ARBA00007255"/>
    </source>
</evidence>
<keyword evidence="7 10" id="KW-0496">Mitochondrion</keyword>
<gene>
    <name evidence="12" type="ORF">FN846DRAFT_890684</name>
</gene>
<dbReference type="FunCoup" id="A0A5J5EUY6">
    <property type="interactions" value="323"/>
</dbReference>
<name>A0A5J5EUY6_9PEZI</name>
<dbReference type="Proteomes" id="UP000326924">
    <property type="component" value="Unassembled WGS sequence"/>
</dbReference>
<comment type="subcellular location">
    <subcellularLocation>
        <location evidence="1 10">Mitochondrion inner membrane</location>
    </subcellularLocation>
</comment>
<dbReference type="OrthoDB" id="1158011at2759"/>
<dbReference type="GO" id="GO:0046872">
    <property type="term" value="F:metal ion binding"/>
    <property type="evidence" value="ECO:0007669"/>
    <property type="project" value="UniProtKB-KW"/>
</dbReference>
<evidence type="ECO:0000256" key="5">
    <source>
        <dbReference type="ARBA" id="ARBA00022792"/>
    </source>
</evidence>
<keyword evidence="13" id="KW-1185">Reference proteome</keyword>
<evidence type="ECO:0000256" key="7">
    <source>
        <dbReference type="ARBA" id="ARBA00023128"/>
    </source>
</evidence>
<evidence type="ECO:0000256" key="3">
    <source>
        <dbReference type="ARBA" id="ARBA00022617"/>
    </source>
</evidence>
<dbReference type="PANTHER" id="PTHR12743">
    <property type="entry name" value="CYTOCHROME C1 HEME LYASE"/>
    <property type="match status" value="1"/>
</dbReference>
<organism evidence="12 13">
    <name type="scientific">Sphaerosporella brunnea</name>
    <dbReference type="NCBI Taxonomy" id="1250544"/>
    <lineage>
        <taxon>Eukaryota</taxon>
        <taxon>Fungi</taxon>
        <taxon>Dikarya</taxon>
        <taxon>Ascomycota</taxon>
        <taxon>Pezizomycotina</taxon>
        <taxon>Pezizomycetes</taxon>
        <taxon>Pezizales</taxon>
        <taxon>Pyronemataceae</taxon>
        <taxon>Sphaerosporella</taxon>
    </lineage>
</organism>
<dbReference type="GO" id="GO:0005743">
    <property type="term" value="C:mitochondrial inner membrane"/>
    <property type="evidence" value="ECO:0007669"/>
    <property type="project" value="UniProtKB-SubCell"/>
</dbReference>
<comment type="catalytic activity">
    <reaction evidence="10">
        <text>holo-[cytochrome c] = apo-[cytochrome c] + heme b</text>
        <dbReference type="Rhea" id="RHEA:22648"/>
        <dbReference type="Rhea" id="RHEA-COMP:10725"/>
        <dbReference type="Rhea" id="RHEA-COMP:10726"/>
        <dbReference type="ChEBI" id="CHEBI:29950"/>
        <dbReference type="ChEBI" id="CHEBI:60344"/>
        <dbReference type="ChEBI" id="CHEBI:83739"/>
        <dbReference type="EC" id="4.4.1.17"/>
    </reaction>
</comment>
<dbReference type="GO" id="GO:0004408">
    <property type="term" value="F:holocytochrome-c synthase activity"/>
    <property type="evidence" value="ECO:0007669"/>
    <property type="project" value="UniProtKB-EC"/>
</dbReference>
<dbReference type="AlphaFoldDB" id="A0A5J5EUY6"/>
<keyword evidence="6 10" id="KW-0408">Iron</keyword>
<reference evidence="12 13" key="1">
    <citation type="submission" date="2019-09" db="EMBL/GenBank/DDBJ databases">
        <title>Draft genome of the ectomycorrhizal ascomycete Sphaerosporella brunnea.</title>
        <authorList>
            <consortium name="DOE Joint Genome Institute"/>
            <person name="Benucci G.M."/>
            <person name="Marozzi G."/>
            <person name="Antonielli L."/>
            <person name="Sanchez S."/>
            <person name="Marco P."/>
            <person name="Wang X."/>
            <person name="Falini L.B."/>
            <person name="Barry K."/>
            <person name="Haridas S."/>
            <person name="Lipzen A."/>
            <person name="Labutti K."/>
            <person name="Grigoriev I.V."/>
            <person name="Murat C."/>
            <person name="Martin F."/>
            <person name="Albertini E."/>
            <person name="Donnini D."/>
            <person name="Bonito G."/>
        </authorList>
    </citation>
    <scope>NUCLEOTIDE SEQUENCE [LARGE SCALE GENOMIC DNA]</scope>
    <source>
        <strain evidence="12 13">Sb_GMNB300</strain>
    </source>
</reference>
<sequence>MGWFWADTPAKPSVAAAKPPPGHPTTGTPPPGCPMHQSAAAPPASACPYTPADSAAAQKDPNDQTMNPLNYMFSNLSQSRAPGQKVSLPTEREVSSIPKDDGTKWEYPSPQQMYNAMRRKGYEDAPEDAVESMVAVHNWLNEGAWNEICAWEGKFGGGVLGHLGLRERDPEWTPRLARFMGRRKDVTPKAQMYGFLGRIMPETFGGPPPFDRHDWYVLRKMPGDEEPREVRYVIDYYSGPPEPTGEPVFYIDVRPALDRPGLMMERIVNWSSDVWEKASGMDVRRREQAEAAKRNAGM</sequence>
<keyword evidence="5 10" id="KW-0999">Mitochondrion inner membrane</keyword>
<keyword evidence="4 10" id="KW-0479">Metal-binding</keyword>
<evidence type="ECO:0000256" key="9">
    <source>
        <dbReference type="ARBA" id="ARBA00023239"/>
    </source>
</evidence>
<dbReference type="PROSITE" id="PS00822">
    <property type="entry name" value="CYTO_HEME_LYASE_2"/>
    <property type="match status" value="1"/>
</dbReference>
<comment type="function">
    <text evidence="10">Lyase that catalyzes the covalent linking of the heme group to the cytochrome C apoprotein to produce the mature functional cytochrome.</text>
</comment>
<evidence type="ECO:0000256" key="11">
    <source>
        <dbReference type="SAM" id="MobiDB-lite"/>
    </source>
</evidence>
<dbReference type="InterPro" id="IPR000511">
    <property type="entry name" value="Holocyt_c/c1_synthase"/>
</dbReference>
<comment type="similarity">
    <text evidence="2 10">Belongs to the cytochrome c-type heme lyase family.</text>
</comment>
<dbReference type="PANTHER" id="PTHR12743:SF3">
    <property type="entry name" value="HOLOCYTOCHROME-C SYNTHASE"/>
    <property type="match status" value="1"/>
</dbReference>
<feature type="region of interest" description="Disordered" evidence="11">
    <location>
        <begin position="1"/>
        <end position="108"/>
    </location>
</feature>
<feature type="compositionally biased region" description="Polar residues" evidence="11">
    <location>
        <begin position="63"/>
        <end position="81"/>
    </location>
</feature>
<feature type="compositionally biased region" description="Basic and acidic residues" evidence="11">
    <location>
        <begin position="90"/>
        <end position="104"/>
    </location>
</feature>
<feature type="compositionally biased region" description="Pro residues" evidence="11">
    <location>
        <begin position="18"/>
        <end position="33"/>
    </location>
</feature>
<dbReference type="EC" id="4.4.1.17" evidence="10"/>
<evidence type="ECO:0000256" key="6">
    <source>
        <dbReference type="ARBA" id="ARBA00023004"/>
    </source>
</evidence>
<dbReference type="EMBL" id="VXIS01000103">
    <property type="protein sequence ID" value="KAA8904866.1"/>
    <property type="molecule type" value="Genomic_DNA"/>
</dbReference>
<comment type="caution">
    <text evidence="12">The sequence shown here is derived from an EMBL/GenBank/DDBJ whole genome shotgun (WGS) entry which is preliminary data.</text>
</comment>
<feature type="compositionally biased region" description="Low complexity" evidence="11">
    <location>
        <begin position="39"/>
        <end position="52"/>
    </location>
</feature>
<keyword evidence="9 10" id="KW-0456">Lyase</keyword>
<dbReference type="PROSITE" id="PS00821">
    <property type="entry name" value="CYTO_HEME_LYASE_1"/>
    <property type="match status" value="1"/>
</dbReference>
<evidence type="ECO:0000313" key="12">
    <source>
        <dbReference type="EMBL" id="KAA8904866.1"/>
    </source>
</evidence>
<proteinExistence type="inferred from homology"/>
<keyword evidence="8 10" id="KW-0472">Membrane</keyword>
<evidence type="ECO:0000256" key="1">
    <source>
        <dbReference type="ARBA" id="ARBA00004273"/>
    </source>
</evidence>
<dbReference type="InParanoid" id="A0A5J5EUY6"/>
<evidence type="ECO:0000256" key="8">
    <source>
        <dbReference type="ARBA" id="ARBA00023136"/>
    </source>
</evidence>
<accession>A0A5J5EUY6</accession>
<dbReference type="Pfam" id="PF01265">
    <property type="entry name" value="Cyto_heme_lyase"/>
    <property type="match status" value="1"/>
</dbReference>
<protein>
    <recommendedName>
        <fullName evidence="10">Holocytochrome c-type synthase</fullName>
        <ecNumber evidence="10">4.4.1.17</ecNumber>
    </recommendedName>
</protein>
<evidence type="ECO:0000256" key="4">
    <source>
        <dbReference type="ARBA" id="ARBA00022723"/>
    </source>
</evidence>
<evidence type="ECO:0000256" key="10">
    <source>
        <dbReference type="RuleBase" id="RU363130"/>
    </source>
</evidence>